<dbReference type="AlphaFoldDB" id="A0A1H5S370"/>
<evidence type="ECO:0000313" key="4">
    <source>
        <dbReference type="Proteomes" id="UP000236721"/>
    </source>
</evidence>
<dbReference type="Proteomes" id="UP000236721">
    <property type="component" value="Unassembled WGS sequence"/>
</dbReference>
<keyword evidence="3" id="KW-0548">Nucleotidyltransferase</keyword>
<dbReference type="EMBL" id="FNVG01000001">
    <property type="protein sequence ID" value="SEF44930.1"/>
    <property type="molecule type" value="Genomic_DNA"/>
</dbReference>
<accession>A0A1H5S370</accession>
<evidence type="ECO:0000259" key="2">
    <source>
        <dbReference type="Pfam" id="PF12804"/>
    </source>
</evidence>
<dbReference type="GO" id="GO:0016779">
    <property type="term" value="F:nucleotidyltransferase activity"/>
    <property type="evidence" value="ECO:0007669"/>
    <property type="project" value="UniProtKB-KW"/>
</dbReference>
<sequence>MLPYNSSTILEQSIRNALSFCSRVILVVGHREEELMRQYSHWDNVTVIRNKNYKNGMFSSIQTGIHEVNTEYFFICHGDMPCVSGLIYQSLYHHRFNGTVFPGNKLRTGHPVLIHKATFDHLYRMNEAKSMKSIFQQGQVHYLDLTDPSIYLDVDTPEAYEALVNTESVLDPLSS</sequence>
<reference evidence="4" key="1">
    <citation type="submission" date="2016-10" db="EMBL/GenBank/DDBJ databases">
        <authorList>
            <person name="Varghese N."/>
            <person name="Submissions S."/>
        </authorList>
    </citation>
    <scope>NUCLEOTIDE SEQUENCE [LARGE SCALE GENOMIC DNA]</scope>
    <source>
        <strain evidence="4">CGMCC 1.7062</strain>
    </source>
</reference>
<feature type="domain" description="MobA-like NTP transferase" evidence="2">
    <location>
        <begin position="1"/>
        <end position="137"/>
    </location>
</feature>
<keyword evidence="4" id="KW-1185">Reference proteome</keyword>
<name>A0A1H5S370_9VIBR</name>
<evidence type="ECO:0000313" key="3">
    <source>
        <dbReference type="EMBL" id="SEF44930.1"/>
    </source>
</evidence>
<evidence type="ECO:0000256" key="1">
    <source>
        <dbReference type="ARBA" id="ARBA00022842"/>
    </source>
</evidence>
<dbReference type="PANTHER" id="PTHR43777:SF1">
    <property type="entry name" value="MOLYBDENUM COFACTOR CYTIDYLYLTRANSFERASE"/>
    <property type="match status" value="1"/>
</dbReference>
<keyword evidence="1" id="KW-0460">Magnesium</keyword>
<gene>
    <name evidence="3" type="ORF">SAMN04488244_101226</name>
</gene>
<protein>
    <submittedName>
        <fullName evidence="3">Molybdenum cofactor cytidylyltransferase</fullName>
    </submittedName>
</protein>
<dbReference type="SUPFAM" id="SSF53448">
    <property type="entry name" value="Nucleotide-diphospho-sugar transferases"/>
    <property type="match status" value="1"/>
</dbReference>
<dbReference type="InterPro" id="IPR029044">
    <property type="entry name" value="Nucleotide-diphossugar_trans"/>
</dbReference>
<dbReference type="Gene3D" id="3.90.550.10">
    <property type="entry name" value="Spore Coat Polysaccharide Biosynthesis Protein SpsA, Chain A"/>
    <property type="match status" value="1"/>
</dbReference>
<dbReference type="Pfam" id="PF12804">
    <property type="entry name" value="NTP_transf_3"/>
    <property type="match status" value="1"/>
</dbReference>
<keyword evidence="3" id="KW-0808">Transferase</keyword>
<dbReference type="InterPro" id="IPR025877">
    <property type="entry name" value="MobA-like_NTP_Trfase"/>
</dbReference>
<proteinExistence type="predicted"/>
<organism evidence="3 4">
    <name type="scientific">Vibrio hangzhouensis</name>
    <dbReference type="NCBI Taxonomy" id="462991"/>
    <lineage>
        <taxon>Bacteria</taxon>
        <taxon>Pseudomonadati</taxon>
        <taxon>Pseudomonadota</taxon>
        <taxon>Gammaproteobacteria</taxon>
        <taxon>Vibrionales</taxon>
        <taxon>Vibrionaceae</taxon>
        <taxon>Vibrio</taxon>
    </lineage>
</organism>
<dbReference type="PANTHER" id="PTHR43777">
    <property type="entry name" value="MOLYBDENUM COFACTOR CYTIDYLYLTRANSFERASE"/>
    <property type="match status" value="1"/>
</dbReference>